<evidence type="ECO:0000313" key="3">
    <source>
        <dbReference type="Proteomes" id="UP001164929"/>
    </source>
</evidence>
<evidence type="ECO:0000313" key="2">
    <source>
        <dbReference type="EMBL" id="KAJ6980958.1"/>
    </source>
</evidence>
<dbReference type="EMBL" id="JAQIZT010000010">
    <property type="protein sequence ID" value="KAJ6980958.1"/>
    <property type="molecule type" value="Genomic_DNA"/>
</dbReference>
<keyword evidence="1" id="KW-1133">Transmembrane helix</keyword>
<dbReference type="Proteomes" id="UP001164929">
    <property type="component" value="Chromosome 10"/>
</dbReference>
<keyword evidence="3" id="KW-1185">Reference proteome</keyword>
<gene>
    <name evidence="2" type="ORF">NC653_024364</name>
</gene>
<name>A0AAD6M8I9_9ROSI</name>
<sequence>MESVWLGLWVEERGIARCDANDHGRNQMRGGAWSLVLLSLCVVSGWEKEMKCLEQEMMVGHLVWYGCFREKDEGSFLFFFLFSFFFFLMYLTWVFILRTCLFLIK</sequence>
<keyword evidence="1" id="KW-0812">Transmembrane</keyword>
<reference evidence="2" key="1">
    <citation type="journal article" date="2023" name="Mol. Ecol. Resour.">
        <title>Chromosome-level genome assembly of a triploid poplar Populus alba 'Berolinensis'.</title>
        <authorList>
            <person name="Chen S."/>
            <person name="Yu Y."/>
            <person name="Wang X."/>
            <person name="Wang S."/>
            <person name="Zhang T."/>
            <person name="Zhou Y."/>
            <person name="He R."/>
            <person name="Meng N."/>
            <person name="Wang Y."/>
            <person name="Liu W."/>
            <person name="Liu Z."/>
            <person name="Liu J."/>
            <person name="Guo Q."/>
            <person name="Huang H."/>
            <person name="Sederoff R.R."/>
            <person name="Wang G."/>
            <person name="Qu G."/>
            <person name="Chen S."/>
        </authorList>
    </citation>
    <scope>NUCLEOTIDE SEQUENCE</scope>
    <source>
        <strain evidence="2">SC-2020</strain>
    </source>
</reference>
<comment type="caution">
    <text evidence="2">The sequence shown here is derived from an EMBL/GenBank/DDBJ whole genome shotgun (WGS) entry which is preliminary data.</text>
</comment>
<organism evidence="2 3">
    <name type="scientific">Populus alba x Populus x berolinensis</name>
    <dbReference type="NCBI Taxonomy" id="444605"/>
    <lineage>
        <taxon>Eukaryota</taxon>
        <taxon>Viridiplantae</taxon>
        <taxon>Streptophyta</taxon>
        <taxon>Embryophyta</taxon>
        <taxon>Tracheophyta</taxon>
        <taxon>Spermatophyta</taxon>
        <taxon>Magnoliopsida</taxon>
        <taxon>eudicotyledons</taxon>
        <taxon>Gunneridae</taxon>
        <taxon>Pentapetalae</taxon>
        <taxon>rosids</taxon>
        <taxon>fabids</taxon>
        <taxon>Malpighiales</taxon>
        <taxon>Salicaceae</taxon>
        <taxon>Saliceae</taxon>
        <taxon>Populus</taxon>
    </lineage>
</organism>
<protein>
    <submittedName>
        <fullName evidence="2">Uncharacterized protein</fullName>
    </submittedName>
</protein>
<proteinExistence type="predicted"/>
<evidence type="ECO:0000256" key="1">
    <source>
        <dbReference type="SAM" id="Phobius"/>
    </source>
</evidence>
<accession>A0AAD6M8I9</accession>
<feature type="transmembrane region" description="Helical" evidence="1">
    <location>
        <begin position="76"/>
        <end position="104"/>
    </location>
</feature>
<keyword evidence="1" id="KW-0472">Membrane</keyword>
<dbReference type="AlphaFoldDB" id="A0AAD6M8I9"/>